<gene>
    <name evidence="1" type="ORF">BDW42DRAFT_160853</name>
</gene>
<name>A0A2J5I5S7_9EURO</name>
<proteinExistence type="predicted"/>
<reference evidence="2" key="1">
    <citation type="submission" date="2017-12" db="EMBL/GenBank/DDBJ databases">
        <authorList>
            <consortium name="DOE Joint Genome Institute"/>
            <person name="Mondo S.J."/>
            <person name="Kjaerbolling I."/>
            <person name="Vesth T.C."/>
            <person name="Frisvad J.C."/>
            <person name="Nybo J.L."/>
            <person name="Theobald S."/>
            <person name="Kuo A."/>
            <person name="Bowyer P."/>
            <person name="Matsuda Y."/>
            <person name="Lyhne E.K."/>
            <person name="Kogle M.E."/>
            <person name="Clum A."/>
            <person name="Lipzen A."/>
            <person name="Salamov A."/>
            <person name="Ngan C.Y."/>
            <person name="Daum C."/>
            <person name="Chiniquy J."/>
            <person name="Barry K."/>
            <person name="LaButti K."/>
            <person name="Haridas S."/>
            <person name="Simmons B.A."/>
            <person name="Magnuson J.K."/>
            <person name="Mortensen U.H."/>
            <person name="Larsen T.O."/>
            <person name="Grigoriev I.V."/>
            <person name="Baker S.E."/>
            <person name="Andersen M.R."/>
            <person name="Nordberg H.P."/>
            <person name="Cantor M.N."/>
            <person name="Hua S.X."/>
        </authorList>
    </citation>
    <scope>NUCLEOTIDE SEQUENCE [LARGE SCALE GENOMIC DNA]</scope>
    <source>
        <strain evidence="2">IBT 19404</strain>
    </source>
</reference>
<dbReference type="AlphaFoldDB" id="A0A2J5I5S7"/>
<protein>
    <submittedName>
        <fullName evidence="1">Uncharacterized protein</fullName>
    </submittedName>
</protein>
<sequence>MCNTIRAQLSDFIFSLTPSNRQTSSGSKTTVNYTTPVPKMGNHVTYNHLTCGWWGKIAGVGEYFTCPGCGEELKKEQNLASTEGIDVSELVKYDCKANGRPIPQGKYVTYAHLMCGWWGNILGVGEYFTCPGCEAELKGNQNVANPEDIEIERLAYFMSDQDGKLTVVASAS</sequence>
<organism evidence="1 2">
    <name type="scientific">Aspergillus taichungensis</name>
    <dbReference type="NCBI Taxonomy" id="482145"/>
    <lineage>
        <taxon>Eukaryota</taxon>
        <taxon>Fungi</taxon>
        <taxon>Dikarya</taxon>
        <taxon>Ascomycota</taxon>
        <taxon>Pezizomycotina</taxon>
        <taxon>Eurotiomycetes</taxon>
        <taxon>Eurotiomycetidae</taxon>
        <taxon>Eurotiales</taxon>
        <taxon>Aspergillaceae</taxon>
        <taxon>Aspergillus</taxon>
        <taxon>Aspergillus subgen. Circumdati</taxon>
    </lineage>
</organism>
<keyword evidence="2" id="KW-1185">Reference proteome</keyword>
<evidence type="ECO:0000313" key="2">
    <source>
        <dbReference type="Proteomes" id="UP000235023"/>
    </source>
</evidence>
<dbReference type="Proteomes" id="UP000235023">
    <property type="component" value="Unassembled WGS sequence"/>
</dbReference>
<dbReference type="EMBL" id="KZ559505">
    <property type="protein sequence ID" value="PLN85303.1"/>
    <property type="molecule type" value="Genomic_DNA"/>
</dbReference>
<accession>A0A2J5I5S7</accession>
<evidence type="ECO:0000313" key="1">
    <source>
        <dbReference type="EMBL" id="PLN85303.1"/>
    </source>
</evidence>